<dbReference type="EC" id="2.7.13.3" evidence="3"/>
<evidence type="ECO:0000256" key="9">
    <source>
        <dbReference type="ARBA" id="ARBA00022777"/>
    </source>
</evidence>
<evidence type="ECO:0000256" key="10">
    <source>
        <dbReference type="ARBA" id="ARBA00022840"/>
    </source>
</evidence>
<dbReference type="EMBL" id="WUQX01000001">
    <property type="protein sequence ID" value="MXP76197.1"/>
    <property type="molecule type" value="Genomic_DNA"/>
</dbReference>
<keyword evidence="10" id="KW-0067">ATP-binding</keyword>
<evidence type="ECO:0000256" key="12">
    <source>
        <dbReference type="ARBA" id="ARBA00023012"/>
    </source>
</evidence>
<keyword evidence="9" id="KW-0418">Kinase</keyword>
<keyword evidence="7 14" id="KW-0812">Transmembrane</keyword>
<keyword evidence="12" id="KW-0902">Two-component regulatory system</keyword>
<comment type="catalytic activity">
    <reaction evidence="1">
        <text>ATP + protein L-histidine = ADP + protein N-phospho-L-histidine.</text>
        <dbReference type="EC" id="2.7.13.3"/>
    </reaction>
</comment>
<feature type="transmembrane region" description="Helical" evidence="14">
    <location>
        <begin position="230"/>
        <end position="251"/>
    </location>
</feature>
<evidence type="ECO:0000313" key="16">
    <source>
        <dbReference type="EMBL" id="MXP76197.1"/>
    </source>
</evidence>
<evidence type="ECO:0000256" key="8">
    <source>
        <dbReference type="ARBA" id="ARBA00022741"/>
    </source>
</evidence>
<organism evidence="16 17">
    <name type="scientific">Sporofaciens musculi</name>
    <dbReference type="NCBI Taxonomy" id="2681861"/>
    <lineage>
        <taxon>Bacteria</taxon>
        <taxon>Bacillati</taxon>
        <taxon>Bacillota</taxon>
        <taxon>Clostridia</taxon>
        <taxon>Lachnospirales</taxon>
        <taxon>Lachnospiraceae</taxon>
        <taxon>Sporofaciens</taxon>
    </lineage>
</organism>
<protein>
    <recommendedName>
        <fullName evidence="3">histidine kinase</fullName>
        <ecNumber evidence="3">2.7.13.3</ecNumber>
    </recommendedName>
</protein>
<feature type="domain" description="Histidine kinase" evidence="15">
    <location>
        <begin position="481"/>
        <end position="690"/>
    </location>
</feature>
<evidence type="ECO:0000256" key="6">
    <source>
        <dbReference type="ARBA" id="ARBA00022679"/>
    </source>
</evidence>
<keyword evidence="11 14" id="KW-1133">Transmembrane helix</keyword>
<evidence type="ECO:0000256" key="2">
    <source>
        <dbReference type="ARBA" id="ARBA00004651"/>
    </source>
</evidence>
<dbReference type="InterPro" id="IPR005467">
    <property type="entry name" value="His_kinase_dom"/>
</dbReference>
<dbReference type="InterPro" id="IPR050398">
    <property type="entry name" value="HssS/ArlS-like"/>
</dbReference>
<evidence type="ECO:0000256" key="14">
    <source>
        <dbReference type="SAM" id="Phobius"/>
    </source>
</evidence>
<dbReference type="InterPro" id="IPR003594">
    <property type="entry name" value="HATPase_dom"/>
</dbReference>
<dbReference type="GO" id="GO:0000155">
    <property type="term" value="F:phosphorelay sensor kinase activity"/>
    <property type="evidence" value="ECO:0007669"/>
    <property type="project" value="InterPro"/>
</dbReference>
<sequence length="690" mass="79912">MGTKLKSSRKFTVILIIMSIVIPAFFMMNQYWNWYVSSETVEENACHGVVVSEDFLRTFLDAGYILYNTENGTEKDPEEMKTVLRQNGAKISSYERIYPFLDYRVKDEKGKDIAKSTADSERNVTETNLSSFALGMVITYDEYGGIDVQIKEGNYKAEQSVTFREVIGEYDDSEWGVETYTEDTGEWVSIYLEKPKNRTYIYAMTAENLQGYIDAYGYTNYYATEAMTNLVIIMVLVVAVLAWLLPALPVWQLKETRILRAPLEVVTILFLIMVEILDNNLWWIANRSMGTPDFADFLIWTVVFTVTFWAATCLRQVYTLGVGAYLKERTLCVRYWKYIQRAWIYVTGKIKGWIHYCYHFMDRIDLSQRNNRTIFKIVAVNFIILALISTMWVGGIFLLVIYSGVLFWLLQKYFNELQQKYRILLRATGEIAKGNLDVEITEDLGIFSPFKQEIQKIQTGFKKAVDEEVKSQRMKTELITNVSHDLKTPLTAIITYVNLLKDEKDEEKRKDYIEVLERKSLRLKVLIEDLFEVSKASSKNVTLNIVDVDVVNLFKQVKLELEDKIAAADLDFRCTYPDEKVSALLDSQKTYRVFENLLVNIVKYAMPHTRVYIEIAREGEEAVIRMKNVSALELNFNTEEITERFVRGDASRNTEGSGLGLAIVKNFVELQKGKFKIETEADLFKVEVRF</sequence>
<dbReference type="CDD" id="cd00082">
    <property type="entry name" value="HisKA"/>
    <property type="match status" value="1"/>
</dbReference>
<evidence type="ECO:0000256" key="4">
    <source>
        <dbReference type="ARBA" id="ARBA00022475"/>
    </source>
</evidence>
<dbReference type="Gene3D" id="1.10.287.130">
    <property type="match status" value="1"/>
</dbReference>
<name>A0A7X3SJA4_9FIRM</name>
<reference evidence="16 17" key="1">
    <citation type="submission" date="2019-12" db="EMBL/GenBank/DDBJ databases">
        <title>Sporaefaciens musculi gen. nov., sp. nov., a novel bacterium isolated from the caecum of an obese mouse.</title>
        <authorList>
            <person name="Rasmussen T.S."/>
            <person name="Streidl T."/>
            <person name="Hitch T.C.A."/>
            <person name="Wortmann E."/>
            <person name="Deptula P."/>
            <person name="Hansen M."/>
            <person name="Nielsen D.S."/>
            <person name="Clavel T."/>
            <person name="Vogensen F.K."/>
        </authorList>
    </citation>
    <scope>NUCLEOTIDE SEQUENCE [LARGE SCALE GENOMIC DNA]</scope>
    <source>
        <strain evidence="16 17">WCA-9-b2</strain>
    </source>
</reference>
<accession>A0A7X3SJA4</accession>
<dbReference type="Gene3D" id="3.30.565.10">
    <property type="entry name" value="Histidine kinase-like ATPase, C-terminal domain"/>
    <property type="match status" value="1"/>
</dbReference>
<dbReference type="SUPFAM" id="SSF47384">
    <property type="entry name" value="Homodimeric domain of signal transducing histidine kinase"/>
    <property type="match status" value="1"/>
</dbReference>
<keyword evidence="17" id="KW-1185">Reference proteome</keyword>
<dbReference type="SUPFAM" id="SSF55874">
    <property type="entry name" value="ATPase domain of HSP90 chaperone/DNA topoisomerase II/histidine kinase"/>
    <property type="match status" value="1"/>
</dbReference>
<dbReference type="FunFam" id="1.10.287.130:FF:000008">
    <property type="entry name" value="Two-component sensor histidine kinase"/>
    <property type="match status" value="1"/>
</dbReference>
<dbReference type="PANTHER" id="PTHR45528:SF1">
    <property type="entry name" value="SENSOR HISTIDINE KINASE CPXA"/>
    <property type="match status" value="1"/>
</dbReference>
<dbReference type="GO" id="GO:0005886">
    <property type="term" value="C:plasma membrane"/>
    <property type="evidence" value="ECO:0007669"/>
    <property type="project" value="UniProtKB-SubCell"/>
</dbReference>
<dbReference type="Pfam" id="PF02518">
    <property type="entry name" value="HATPase_c"/>
    <property type="match status" value="1"/>
</dbReference>
<keyword evidence="5" id="KW-0597">Phosphoprotein</keyword>
<feature type="transmembrane region" description="Helical" evidence="14">
    <location>
        <begin position="12"/>
        <end position="32"/>
    </location>
</feature>
<comment type="caution">
    <text evidence="16">The sequence shown here is derived from an EMBL/GenBank/DDBJ whole genome shotgun (WGS) entry which is preliminary data.</text>
</comment>
<dbReference type="InterPro" id="IPR003661">
    <property type="entry name" value="HisK_dim/P_dom"/>
</dbReference>
<evidence type="ECO:0000256" key="7">
    <source>
        <dbReference type="ARBA" id="ARBA00022692"/>
    </source>
</evidence>
<dbReference type="RefSeq" id="WP_159751356.1">
    <property type="nucleotide sequence ID" value="NZ_CASZNZ010000087.1"/>
</dbReference>
<dbReference type="AlphaFoldDB" id="A0A7X3SJA4"/>
<evidence type="ECO:0000256" key="11">
    <source>
        <dbReference type="ARBA" id="ARBA00022989"/>
    </source>
</evidence>
<evidence type="ECO:0000259" key="15">
    <source>
        <dbReference type="PROSITE" id="PS50109"/>
    </source>
</evidence>
<evidence type="ECO:0000256" key="1">
    <source>
        <dbReference type="ARBA" id="ARBA00000085"/>
    </source>
</evidence>
<evidence type="ECO:0000313" key="17">
    <source>
        <dbReference type="Proteomes" id="UP000460412"/>
    </source>
</evidence>
<evidence type="ECO:0000256" key="3">
    <source>
        <dbReference type="ARBA" id="ARBA00012438"/>
    </source>
</evidence>
<feature type="transmembrane region" description="Helical" evidence="14">
    <location>
        <begin position="297"/>
        <end position="318"/>
    </location>
</feature>
<evidence type="ECO:0000256" key="5">
    <source>
        <dbReference type="ARBA" id="ARBA00022553"/>
    </source>
</evidence>
<dbReference type="SMART" id="SM00388">
    <property type="entry name" value="HisKA"/>
    <property type="match status" value="1"/>
</dbReference>
<feature type="transmembrane region" description="Helical" evidence="14">
    <location>
        <begin position="377"/>
        <end position="410"/>
    </location>
</feature>
<comment type="subcellular location">
    <subcellularLocation>
        <location evidence="2">Cell membrane</location>
        <topology evidence="2">Multi-pass membrane protein</topology>
    </subcellularLocation>
</comment>
<keyword evidence="8" id="KW-0547">Nucleotide-binding</keyword>
<dbReference type="GO" id="GO:0005524">
    <property type="term" value="F:ATP binding"/>
    <property type="evidence" value="ECO:0007669"/>
    <property type="project" value="UniProtKB-KW"/>
</dbReference>
<proteinExistence type="predicted"/>
<gene>
    <name evidence="16" type="ORF">GN277_12580</name>
</gene>
<keyword evidence="4" id="KW-1003">Cell membrane</keyword>
<keyword evidence="6" id="KW-0808">Transferase</keyword>
<dbReference type="PANTHER" id="PTHR45528">
    <property type="entry name" value="SENSOR HISTIDINE KINASE CPXA"/>
    <property type="match status" value="1"/>
</dbReference>
<keyword evidence="13 14" id="KW-0472">Membrane</keyword>
<dbReference type="Pfam" id="PF00512">
    <property type="entry name" value="HisKA"/>
    <property type="match status" value="1"/>
</dbReference>
<dbReference type="Proteomes" id="UP000460412">
    <property type="component" value="Unassembled WGS sequence"/>
</dbReference>
<evidence type="ECO:0000256" key="13">
    <source>
        <dbReference type="ARBA" id="ARBA00023136"/>
    </source>
</evidence>
<dbReference type="InterPro" id="IPR036890">
    <property type="entry name" value="HATPase_C_sf"/>
</dbReference>
<dbReference type="InterPro" id="IPR036097">
    <property type="entry name" value="HisK_dim/P_sf"/>
</dbReference>
<dbReference type="SMART" id="SM00387">
    <property type="entry name" value="HATPase_c"/>
    <property type="match status" value="1"/>
</dbReference>
<feature type="transmembrane region" description="Helical" evidence="14">
    <location>
        <begin position="263"/>
        <end position="285"/>
    </location>
</feature>
<dbReference type="PROSITE" id="PS50109">
    <property type="entry name" value="HIS_KIN"/>
    <property type="match status" value="1"/>
</dbReference>